<feature type="region of interest" description="Disordered" evidence="5">
    <location>
        <begin position="158"/>
        <end position="203"/>
    </location>
</feature>
<feature type="region of interest" description="Disordered" evidence="5">
    <location>
        <begin position="312"/>
        <end position="443"/>
    </location>
</feature>
<feature type="DNA-binding region" description="Fork-head" evidence="4">
    <location>
        <begin position="206"/>
        <end position="284"/>
    </location>
</feature>
<organism evidence="7 8">
    <name type="scientific">Uncinocarpus reesii (strain UAMH 1704)</name>
    <dbReference type="NCBI Taxonomy" id="336963"/>
    <lineage>
        <taxon>Eukaryota</taxon>
        <taxon>Fungi</taxon>
        <taxon>Dikarya</taxon>
        <taxon>Ascomycota</taxon>
        <taxon>Pezizomycotina</taxon>
        <taxon>Eurotiomycetes</taxon>
        <taxon>Eurotiomycetidae</taxon>
        <taxon>Onygenales</taxon>
        <taxon>Onygenaceae</taxon>
        <taxon>Uncinocarpus</taxon>
    </lineage>
</organism>
<evidence type="ECO:0000256" key="1">
    <source>
        <dbReference type="ARBA" id="ARBA00004123"/>
    </source>
</evidence>
<dbReference type="InParanoid" id="C4JMH4"/>
<reference evidence="8" key="1">
    <citation type="journal article" date="2009" name="Genome Res.">
        <title>Comparative genomic analyses of the human fungal pathogens Coccidioides and their relatives.</title>
        <authorList>
            <person name="Sharpton T.J."/>
            <person name="Stajich J.E."/>
            <person name="Rounsley S.D."/>
            <person name="Gardner M.J."/>
            <person name="Wortman J.R."/>
            <person name="Jordar V.S."/>
            <person name="Maiti R."/>
            <person name="Kodira C.D."/>
            <person name="Neafsey D.E."/>
            <person name="Zeng Q."/>
            <person name="Hung C.-Y."/>
            <person name="McMahan C."/>
            <person name="Muszewska A."/>
            <person name="Grynberg M."/>
            <person name="Mandel M.A."/>
            <person name="Kellner E.M."/>
            <person name="Barker B.M."/>
            <person name="Galgiani J.N."/>
            <person name="Orbach M.J."/>
            <person name="Kirkland T.N."/>
            <person name="Cole G.T."/>
            <person name="Henn M.R."/>
            <person name="Birren B.W."/>
            <person name="Taylor J.W."/>
        </authorList>
    </citation>
    <scope>NUCLEOTIDE SEQUENCE [LARGE SCALE GENOMIC DNA]</scope>
    <source>
        <strain evidence="8">UAMH 1704</strain>
    </source>
</reference>
<evidence type="ECO:0000256" key="3">
    <source>
        <dbReference type="ARBA" id="ARBA00023242"/>
    </source>
</evidence>
<keyword evidence="3 4" id="KW-0539">Nucleus</keyword>
<dbReference type="InterPro" id="IPR036390">
    <property type="entry name" value="WH_DNA-bd_sf"/>
</dbReference>
<dbReference type="GO" id="GO:0001228">
    <property type="term" value="F:DNA-binding transcription activator activity, RNA polymerase II-specific"/>
    <property type="evidence" value="ECO:0007669"/>
    <property type="project" value="UniProtKB-ARBA"/>
</dbReference>
<dbReference type="PANTHER" id="PTHR11829">
    <property type="entry name" value="FORKHEAD BOX PROTEIN"/>
    <property type="match status" value="1"/>
</dbReference>
<evidence type="ECO:0000259" key="6">
    <source>
        <dbReference type="PROSITE" id="PS50039"/>
    </source>
</evidence>
<dbReference type="RefSeq" id="XP_002544515.1">
    <property type="nucleotide sequence ID" value="XM_002544469.1"/>
</dbReference>
<evidence type="ECO:0000256" key="4">
    <source>
        <dbReference type="PROSITE-ProRule" id="PRU00089"/>
    </source>
</evidence>
<feature type="region of interest" description="Disordered" evidence="5">
    <location>
        <begin position="1"/>
        <end position="106"/>
    </location>
</feature>
<sequence>MNSTRRPPLRIYQDPPPGQPSTHPSTQHSLAQPKQLQPSPMPLQYAQNVNANRNVVLDPPAKDPHPHSPVKTQPKPNAPGSGQGKLGYVPISAPLPAKPPAVSPAKKPQYYMYPTNPVQQARQPLFTTFSSVPDPRPQLPAKPIIHETFTKVAAQANQAQNSMKRTLSDSTAGKDRTSKKQKREIKSVVQLPEPHELPPVEDDGTKPPFSYAILIGMAILRAPNRRLTLAQIYKWISDNFSFYQSGDSGWQNSIRHNLSLNKAFVKQERPKNDPGKGNYWTIVPGMELQFLKERPINRPPIMSTLPLTHVARIPRPQPQPPSQRVEFQPSVASVKPPMPPPNRANPSPQDLSSDATIPASDPALLEDSGEEIGSNLHPATIAPRSSPLQTLHSSPPVPPPVFRRETTPPTPSRPSTATAPAPLPAPAAVPVSGLGSRSRKRKMSLMNDSGYFSSLESSARRQKTQHIMTSELDIEPPRIKAGRAEEEIARIRSSSHDISPMRCASFKDTIHLLGSSPLRNEFMPMVAPPLTPAFKFKKPLRPPPSLSPNTNLRNHRKKIQQMVNSPIKHLGLGDDVLPWSPAFNIQDEALIHDTLTGAPLFDIFSDNFGPSISTPTLGSPEKRSAKRDRLNASVLADITAVSGNTRLGTPLSRLSRSKAMKYHESPCKRADTYVDNSHEDLFSFNLFSEDAPGEADGIDLLQGFEKIGKSTKDEQSPRQVLGNGRRNIGQR</sequence>
<dbReference type="InterPro" id="IPR036388">
    <property type="entry name" value="WH-like_DNA-bd_sf"/>
</dbReference>
<dbReference type="KEGG" id="ure:UREG_04032"/>
<feature type="region of interest" description="Disordered" evidence="5">
    <location>
        <begin position="708"/>
        <end position="731"/>
    </location>
</feature>
<keyword evidence="2 4" id="KW-0238">DNA-binding</keyword>
<dbReference type="VEuPathDB" id="FungiDB:UREG_04032"/>
<dbReference type="Gene3D" id="1.10.10.10">
    <property type="entry name" value="Winged helix-like DNA-binding domain superfamily/Winged helix DNA-binding domain"/>
    <property type="match status" value="1"/>
</dbReference>
<dbReference type="FunFam" id="1.10.10.10:FF:000260">
    <property type="entry name" value="Forkhead transcription factor (Sep1)"/>
    <property type="match status" value="1"/>
</dbReference>
<dbReference type="STRING" id="336963.C4JMH4"/>
<comment type="subcellular location">
    <subcellularLocation>
        <location evidence="1 4">Nucleus</location>
    </subcellularLocation>
</comment>
<dbReference type="PROSITE" id="PS00657">
    <property type="entry name" value="FORK_HEAD_1"/>
    <property type="match status" value="1"/>
</dbReference>
<dbReference type="EMBL" id="CH476616">
    <property type="protein sequence ID" value="EEP79186.1"/>
    <property type="molecule type" value="Genomic_DNA"/>
</dbReference>
<evidence type="ECO:0000256" key="5">
    <source>
        <dbReference type="SAM" id="MobiDB-lite"/>
    </source>
</evidence>
<dbReference type="PROSITE" id="PS50039">
    <property type="entry name" value="FORK_HEAD_3"/>
    <property type="match status" value="1"/>
</dbReference>
<name>C4JMH4_UNCRE</name>
<dbReference type="SMART" id="SM00339">
    <property type="entry name" value="FH"/>
    <property type="match status" value="1"/>
</dbReference>
<dbReference type="OrthoDB" id="5954824at2759"/>
<dbReference type="CDD" id="cd00059">
    <property type="entry name" value="FH_FOX"/>
    <property type="match status" value="1"/>
</dbReference>
<gene>
    <name evidence="7" type="ORF">UREG_04032</name>
</gene>
<dbReference type="PRINTS" id="PR00053">
    <property type="entry name" value="FORKHEAD"/>
</dbReference>
<dbReference type="PANTHER" id="PTHR11829:SF343">
    <property type="entry name" value="FORK-HEAD DOMAIN-CONTAINING PROTEIN"/>
    <property type="match status" value="1"/>
</dbReference>
<dbReference type="InterPro" id="IPR018122">
    <property type="entry name" value="TF_fork_head_CS_1"/>
</dbReference>
<dbReference type="Pfam" id="PF00250">
    <property type="entry name" value="Forkhead"/>
    <property type="match status" value="1"/>
</dbReference>
<evidence type="ECO:0000313" key="8">
    <source>
        <dbReference type="Proteomes" id="UP000002058"/>
    </source>
</evidence>
<dbReference type="OMA" id="PNDAGWQ"/>
<evidence type="ECO:0000256" key="2">
    <source>
        <dbReference type="ARBA" id="ARBA00023125"/>
    </source>
</evidence>
<feature type="compositionally biased region" description="Polar residues" evidence="5">
    <location>
        <begin position="20"/>
        <end position="38"/>
    </location>
</feature>
<proteinExistence type="predicted"/>
<dbReference type="GeneID" id="8444004"/>
<dbReference type="HOGENOM" id="CLU_012536_0_0_1"/>
<feature type="domain" description="Fork-head" evidence="6">
    <location>
        <begin position="206"/>
        <end position="284"/>
    </location>
</feature>
<accession>C4JMH4</accession>
<dbReference type="GO" id="GO:0000978">
    <property type="term" value="F:RNA polymerase II cis-regulatory region sequence-specific DNA binding"/>
    <property type="evidence" value="ECO:0007669"/>
    <property type="project" value="UniProtKB-ARBA"/>
</dbReference>
<feature type="compositionally biased region" description="Polar residues" evidence="5">
    <location>
        <begin position="158"/>
        <end position="171"/>
    </location>
</feature>
<dbReference type="GO" id="GO:0005634">
    <property type="term" value="C:nucleus"/>
    <property type="evidence" value="ECO:0007669"/>
    <property type="project" value="UniProtKB-SubCell"/>
</dbReference>
<dbReference type="eggNOG" id="KOG2294">
    <property type="taxonomic scope" value="Eukaryota"/>
</dbReference>
<dbReference type="InterPro" id="IPR001766">
    <property type="entry name" value="Fork_head_dom"/>
</dbReference>
<dbReference type="SUPFAM" id="SSF46785">
    <property type="entry name" value="Winged helix' DNA-binding domain"/>
    <property type="match status" value="1"/>
</dbReference>
<protein>
    <submittedName>
        <fullName evidence="7">Forkhead box protein L2</fullName>
    </submittedName>
</protein>
<dbReference type="Proteomes" id="UP000002058">
    <property type="component" value="Unassembled WGS sequence"/>
</dbReference>
<dbReference type="InterPro" id="IPR050211">
    <property type="entry name" value="FOX_domain-containing"/>
</dbReference>
<dbReference type="PROSITE" id="PS00658">
    <property type="entry name" value="FORK_HEAD_2"/>
    <property type="match status" value="1"/>
</dbReference>
<dbReference type="AlphaFoldDB" id="C4JMH4"/>
<dbReference type="InterPro" id="IPR030456">
    <property type="entry name" value="TF_fork_head_CS_2"/>
</dbReference>
<evidence type="ECO:0000313" key="7">
    <source>
        <dbReference type="EMBL" id="EEP79186.1"/>
    </source>
</evidence>
<keyword evidence="8" id="KW-1185">Reference proteome</keyword>